<feature type="region of interest" description="Disordered" evidence="1">
    <location>
        <begin position="1"/>
        <end position="40"/>
    </location>
</feature>
<dbReference type="EMBL" id="QPFP01000042">
    <property type="protein sequence ID" value="TEB27196.1"/>
    <property type="molecule type" value="Genomic_DNA"/>
</dbReference>
<dbReference type="PROSITE" id="PS51900">
    <property type="entry name" value="CB"/>
    <property type="match status" value="1"/>
</dbReference>
<name>A0A4Y7SZB3_COPMI</name>
<evidence type="ECO:0000256" key="1">
    <source>
        <dbReference type="SAM" id="MobiDB-lite"/>
    </source>
</evidence>
<sequence>MPSQATAPSRPLHSLPPTTPKKPSKGFCSATTPRKRPSVYPGFVWASNLSQPSSVAQPQLPLALTMSTPPSPTSSQDETPAQPPSPSGSQNQVLTPRTMRAVMRGSGIPRTGLYGERARMQLTSEEREQRAEESARSRRERLYGVTTPHDVPTRDYFLGYTLYDIRDTKLVLSKHSRPFVKKSARALIQVAKPDGSGLRPLDHEHAIHIAVDPQAVDVQCLTQSMHGPYQTLRWRDMQAPSTVTLLQGQVRRSVSLQLTRHQTQEQVRLRNNESKILENPPHLQGDLPTVRQNIERLERAILPKTQWVAAVYSKGTAYATQTLIRTNHPSTAALITQQDASPAALLRLLSNNRIPPSPDSEDHTLSTLFSLAHQHGRDHTNLMLEYGSTLQPKHALASRALQSHGDDFLDFVIATRVSNQFAHFYTHSRRLITVQQHVWGLVAPIFWFMLKQLTYICSNASLEEPQQPASSEFRQRLFSSVNQPPDARYVSTRIANSLVRIADEAFNETLADHIRFVGTDSSEYLDAFDAYAKDLSATFRDCLQNLGSEDSEEAPLDERDAQVAQYAPTKLKYILEHQSAFRAEGCPSILGKVPLLSPMCATAMLDDWVSVADMLYIISNFFVPNLSLLKVPNANPKAPSSAPFTSYPSAIPFYLRYWLGYRSHPRWGQLQHGGVEEMLNGEHGEEEEAGSEVVDLAFYTLARSLWRRRETIIRPTQRVLAPPSLTKPSRSRDDQPGDPVFEENLKTAGQSFLHEWLVAITTQAKITQEHVSPRLHPSVPPHVLQSIQEWEQQNEEDRTLPLFQDLQSCCLNFLVSFTGPTNNRSHHSNALTSLYRERLFWQSVLPHLELLPSFASLLASMVEVVHRFSGLEHSPFWIELPDLPRTFDPVNEEYFHTLFVRRARDSRLEAYEKALKTFAKHLAKPNCLGVLPSDQPLPSVHPALRQVFDTLSQLATRISHQLSLVSHSLDLAEFPLLEEEWNDGSPEDEDDPSEPDPSHENALSNSVPFASISDLQDIYRQEEVVEARRRAGNYDDGNRTIDADAVDADYGTMQTLLSLRRAPSIQSNPE</sequence>
<evidence type="ECO:0000259" key="2">
    <source>
        <dbReference type="PROSITE" id="PS51900"/>
    </source>
</evidence>
<protein>
    <recommendedName>
        <fullName evidence="2">Core-binding (CB) domain-containing protein</fullName>
    </recommendedName>
</protein>
<feature type="domain" description="Core-binding (CB)" evidence="2">
    <location>
        <begin position="885"/>
        <end position="973"/>
    </location>
</feature>
<dbReference type="AlphaFoldDB" id="A0A4Y7SZB3"/>
<dbReference type="InterPro" id="IPR044068">
    <property type="entry name" value="CB"/>
</dbReference>
<comment type="caution">
    <text evidence="3">The sequence shown here is derived from an EMBL/GenBank/DDBJ whole genome shotgun (WGS) entry which is preliminary data.</text>
</comment>
<feature type="region of interest" description="Disordered" evidence="1">
    <location>
        <begin position="719"/>
        <end position="742"/>
    </location>
</feature>
<feature type="compositionally biased region" description="Basic and acidic residues" evidence="1">
    <location>
        <begin position="116"/>
        <end position="140"/>
    </location>
</feature>
<organism evidence="3 4">
    <name type="scientific">Coprinellus micaceus</name>
    <name type="common">Glistening ink-cap mushroom</name>
    <name type="synonym">Coprinus micaceus</name>
    <dbReference type="NCBI Taxonomy" id="71717"/>
    <lineage>
        <taxon>Eukaryota</taxon>
        <taxon>Fungi</taxon>
        <taxon>Dikarya</taxon>
        <taxon>Basidiomycota</taxon>
        <taxon>Agaricomycotina</taxon>
        <taxon>Agaricomycetes</taxon>
        <taxon>Agaricomycetidae</taxon>
        <taxon>Agaricales</taxon>
        <taxon>Agaricineae</taxon>
        <taxon>Psathyrellaceae</taxon>
        <taxon>Coprinellus</taxon>
    </lineage>
</organism>
<evidence type="ECO:0000313" key="3">
    <source>
        <dbReference type="EMBL" id="TEB27196.1"/>
    </source>
</evidence>
<keyword evidence="4" id="KW-1185">Reference proteome</keyword>
<proteinExistence type="predicted"/>
<feature type="region of interest" description="Disordered" evidence="1">
    <location>
        <begin position="63"/>
        <end position="140"/>
    </location>
</feature>
<reference evidence="3 4" key="1">
    <citation type="journal article" date="2019" name="Nat. Ecol. Evol.">
        <title>Megaphylogeny resolves global patterns of mushroom evolution.</title>
        <authorList>
            <person name="Varga T."/>
            <person name="Krizsan K."/>
            <person name="Foldi C."/>
            <person name="Dima B."/>
            <person name="Sanchez-Garcia M."/>
            <person name="Sanchez-Ramirez S."/>
            <person name="Szollosi G.J."/>
            <person name="Szarkandi J.G."/>
            <person name="Papp V."/>
            <person name="Albert L."/>
            <person name="Andreopoulos W."/>
            <person name="Angelini C."/>
            <person name="Antonin V."/>
            <person name="Barry K.W."/>
            <person name="Bougher N.L."/>
            <person name="Buchanan P."/>
            <person name="Buyck B."/>
            <person name="Bense V."/>
            <person name="Catcheside P."/>
            <person name="Chovatia M."/>
            <person name="Cooper J."/>
            <person name="Damon W."/>
            <person name="Desjardin D."/>
            <person name="Finy P."/>
            <person name="Geml J."/>
            <person name="Haridas S."/>
            <person name="Hughes K."/>
            <person name="Justo A."/>
            <person name="Karasinski D."/>
            <person name="Kautmanova I."/>
            <person name="Kiss B."/>
            <person name="Kocsube S."/>
            <person name="Kotiranta H."/>
            <person name="LaButti K.M."/>
            <person name="Lechner B.E."/>
            <person name="Liimatainen K."/>
            <person name="Lipzen A."/>
            <person name="Lukacs Z."/>
            <person name="Mihaltcheva S."/>
            <person name="Morgado L.N."/>
            <person name="Niskanen T."/>
            <person name="Noordeloos M.E."/>
            <person name="Ohm R.A."/>
            <person name="Ortiz-Santana B."/>
            <person name="Ovrebo C."/>
            <person name="Racz N."/>
            <person name="Riley R."/>
            <person name="Savchenko A."/>
            <person name="Shiryaev A."/>
            <person name="Soop K."/>
            <person name="Spirin V."/>
            <person name="Szebenyi C."/>
            <person name="Tomsovsky M."/>
            <person name="Tulloss R.E."/>
            <person name="Uehling J."/>
            <person name="Grigoriev I.V."/>
            <person name="Vagvolgyi C."/>
            <person name="Papp T."/>
            <person name="Martin F.M."/>
            <person name="Miettinen O."/>
            <person name="Hibbett D.S."/>
            <person name="Nagy L.G."/>
        </authorList>
    </citation>
    <scope>NUCLEOTIDE SEQUENCE [LARGE SCALE GENOMIC DNA]</scope>
    <source>
        <strain evidence="3 4">FP101781</strain>
    </source>
</reference>
<feature type="compositionally biased region" description="Acidic residues" evidence="1">
    <location>
        <begin position="981"/>
        <end position="994"/>
    </location>
</feature>
<accession>A0A4Y7SZB3</accession>
<dbReference type="Proteomes" id="UP000298030">
    <property type="component" value="Unassembled WGS sequence"/>
</dbReference>
<gene>
    <name evidence="3" type="ORF">FA13DRAFT_1795007</name>
</gene>
<dbReference type="OrthoDB" id="3053855at2759"/>
<feature type="region of interest" description="Disordered" evidence="1">
    <location>
        <begin position="981"/>
        <end position="1007"/>
    </location>
</feature>
<evidence type="ECO:0000313" key="4">
    <source>
        <dbReference type="Proteomes" id="UP000298030"/>
    </source>
</evidence>